<protein>
    <submittedName>
        <fullName evidence="6">Membrane protein</fullName>
    </submittedName>
</protein>
<name>A0A031LJT5_9CREN</name>
<dbReference type="GO" id="GO:0012505">
    <property type="term" value="C:endomembrane system"/>
    <property type="evidence" value="ECO:0007669"/>
    <property type="project" value="UniProtKB-SubCell"/>
</dbReference>
<dbReference type="RefSeq" id="WP_048100663.1">
    <property type="nucleotide sequence ID" value="NZ_JFZT01000062.1"/>
</dbReference>
<keyword evidence="2 5" id="KW-0812">Transmembrane</keyword>
<comment type="caution">
    <text evidence="6">The sequence shown here is derived from an EMBL/GenBank/DDBJ whole genome shotgun (WGS) entry which is preliminary data.</text>
</comment>
<evidence type="ECO:0000256" key="3">
    <source>
        <dbReference type="ARBA" id="ARBA00022989"/>
    </source>
</evidence>
<dbReference type="InterPro" id="IPR008217">
    <property type="entry name" value="Ccc1_fam"/>
</dbReference>
<dbReference type="Proteomes" id="UP000024332">
    <property type="component" value="Unassembled WGS sequence"/>
</dbReference>
<evidence type="ECO:0000256" key="2">
    <source>
        <dbReference type="ARBA" id="ARBA00022692"/>
    </source>
</evidence>
<comment type="subcellular location">
    <subcellularLocation>
        <location evidence="1">Endomembrane system</location>
        <topology evidence="1">Multi-pass membrane protein</topology>
    </subcellularLocation>
</comment>
<gene>
    <name evidence="6" type="ORF">CM19_12495</name>
</gene>
<feature type="transmembrane region" description="Helical" evidence="5">
    <location>
        <begin position="158"/>
        <end position="177"/>
    </location>
</feature>
<dbReference type="PANTHER" id="PTHR31851">
    <property type="entry name" value="FE(2+)/MN(2+) TRANSPORTER PCL1"/>
    <property type="match status" value="1"/>
</dbReference>
<feature type="transmembrane region" description="Helical" evidence="5">
    <location>
        <begin position="219"/>
        <end position="240"/>
    </location>
</feature>
<reference evidence="6 7" key="1">
    <citation type="submission" date="2014-03" db="EMBL/GenBank/DDBJ databases">
        <title>Draft genome sequence of the novel thermoacidophilic archaea Acidianus copahuensis ALE1 strain, isolated from Copahue volcanic area in Neuquen Argentina.</title>
        <authorList>
            <person name="Urbieta M.S."/>
            <person name="Rascovan N."/>
            <person name="Castro C."/>
            <person name="Revale S."/>
            <person name="Giaveno M.A."/>
            <person name="Vazquez M.P."/>
            <person name="Donati E.R."/>
        </authorList>
    </citation>
    <scope>NUCLEOTIDE SEQUENCE [LARGE SCALE GENOMIC DNA]</scope>
    <source>
        <strain evidence="6 7">ALE1</strain>
    </source>
</reference>
<sequence length="246" mass="26947">MEGKFKEPVHHYTDEADTFRTKVFGIQDGLIGIGAIILGASGFSHDFLIVIITGLLATIGQAFSMGIGEYISTRVRGQVINNELKKEEFEIENFPEKEKSELISFYMSKGLDESEAKKIADVLMKNKNVVMREMMQQELKIFPEEFESPVKLGFLMSLYLIIGGLLPLSPFIAGLFTNFSFDFAVILSGMIIVIILGIFGSLATKFTGLSKLRGAGEQIAVGLIALVGSYTAGLILAHFIPIAPLL</sequence>
<keyword evidence="7" id="KW-1185">Reference proteome</keyword>
<feature type="transmembrane region" description="Helical" evidence="5">
    <location>
        <begin position="47"/>
        <end position="67"/>
    </location>
</feature>
<dbReference type="GO" id="GO:0005384">
    <property type="term" value="F:manganese ion transmembrane transporter activity"/>
    <property type="evidence" value="ECO:0007669"/>
    <property type="project" value="InterPro"/>
</dbReference>
<evidence type="ECO:0000256" key="4">
    <source>
        <dbReference type="ARBA" id="ARBA00023136"/>
    </source>
</evidence>
<evidence type="ECO:0000256" key="5">
    <source>
        <dbReference type="SAM" id="Phobius"/>
    </source>
</evidence>
<accession>A0A031LJT5</accession>
<feature type="transmembrane region" description="Helical" evidence="5">
    <location>
        <begin position="183"/>
        <end position="207"/>
    </location>
</feature>
<keyword evidence="4 5" id="KW-0472">Membrane</keyword>
<dbReference type="AlphaFoldDB" id="A0A031LJT5"/>
<dbReference type="Pfam" id="PF01988">
    <property type="entry name" value="VIT1"/>
    <property type="match status" value="1"/>
</dbReference>
<dbReference type="OrthoDB" id="42847at2157"/>
<keyword evidence="3 5" id="KW-1133">Transmembrane helix</keyword>
<feature type="transmembrane region" description="Helical" evidence="5">
    <location>
        <begin position="21"/>
        <end position="41"/>
    </location>
</feature>
<proteinExistence type="predicted"/>
<dbReference type="EMBL" id="JFZT01000062">
    <property type="protein sequence ID" value="EZQ01750.1"/>
    <property type="molecule type" value="Genomic_DNA"/>
</dbReference>
<evidence type="ECO:0000256" key="1">
    <source>
        <dbReference type="ARBA" id="ARBA00004127"/>
    </source>
</evidence>
<evidence type="ECO:0000313" key="7">
    <source>
        <dbReference type="Proteomes" id="UP000024332"/>
    </source>
</evidence>
<dbReference type="STRING" id="1160895.CM19_12495"/>
<evidence type="ECO:0000313" key="6">
    <source>
        <dbReference type="EMBL" id="EZQ01750.1"/>
    </source>
</evidence>
<organism evidence="6 7">
    <name type="scientific">Candidatus Acidianus copahuensis</name>
    <dbReference type="NCBI Taxonomy" id="1160895"/>
    <lineage>
        <taxon>Archaea</taxon>
        <taxon>Thermoproteota</taxon>
        <taxon>Thermoprotei</taxon>
        <taxon>Sulfolobales</taxon>
        <taxon>Sulfolobaceae</taxon>
        <taxon>Acidianus</taxon>
    </lineage>
</organism>
<dbReference type="GO" id="GO:0030026">
    <property type="term" value="P:intracellular manganese ion homeostasis"/>
    <property type="evidence" value="ECO:0007669"/>
    <property type="project" value="InterPro"/>
</dbReference>